<evidence type="ECO:0000313" key="2">
    <source>
        <dbReference type="Proteomes" id="UP000001880"/>
    </source>
</evidence>
<dbReference type="RefSeq" id="WP_012830506.1">
    <property type="nucleotide sequence ID" value="NC_013440.1"/>
</dbReference>
<proteinExistence type="predicted"/>
<dbReference type="EMBL" id="CP001804">
    <property type="protein sequence ID" value="ACY17914.1"/>
    <property type="molecule type" value="Genomic_DNA"/>
</dbReference>
<accession>D0LYP8</accession>
<dbReference type="KEGG" id="hoh:Hoch_5431"/>
<keyword evidence="2" id="KW-1185">Reference proteome</keyword>
<reference evidence="1 2" key="1">
    <citation type="journal article" date="2010" name="Stand. Genomic Sci.">
        <title>Complete genome sequence of Haliangium ochraceum type strain (SMP-2).</title>
        <authorList>
            <consortium name="US DOE Joint Genome Institute (JGI-PGF)"/>
            <person name="Ivanova N."/>
            <person name="Daum C."/>
            <person name="Lang E."/>
            <person name="Abt B."/>
            <person name="Kopitz M."/>
            <person name="Saunders E."/>
            <person name="Lapidus A."/>
            <person name="Lucas S."/>
            <person name="Glavina Del Rio T."/>
            <person name="Nolan M."/>
            <person name="Tice H."/>
            <person name="Copeland A."/>
            <person name="Cheng J.F."/>
            <person name="Chen F."/>
            <person name="Bruce D."/>
            <person name="Goodwin L."/>
            <person name="Pitluck S."/>
            <person name="Mavromatis K."/>
            <person name="Pati A."/>
            <person name="Mikhailova N."/>
            <person name="Chen A."/>
            <person name="Palaniappan K."/>
            <person name="Land M."/>
            <person name="Hauser L."/>
            <person name="Chang Y.J."/>
            <person name="Jeffries C.D."/>
            <person name="Detter J.C."/>
            <person name="Brettin T."/>
            <person name="Rohde M."/>
            <person name="Goker M."/>
            <person name="Bristow J."/>
            <person name="Markowitz V."/>
            <person name="Eisen J.A."/>
            <person name="Hugenholtz P."/>
            <person name="Kyrpides N.C."/>
            <person name="Klenk H.P."/>
        </authorList>
    </citation>
    <scope>NUCLEOTIDE SEQUENCE [LARGE SCALE GENOMIC DNA]</scope>
    <source>
        <strain evidence="2">DSM 14365 / CIP 107738 / JCM 11303 / AJ 13395 / SMP-2</strain>
    </source>
</reference>
<dbReference type="AlphaFoldDB" id="D0LYP8"/>
<evidence type="ECO:0008006" key="3">
    <source>
        <dbReference type="Google" id="ProtNLM"/>
    </source>
</evidence>
<dbReference type="HOGENOM" id="CLU_939319_0_0_7"/>
<dbReference type="Proteomes" id="UP000001880">
    <property type="component" value="Chromosome"/>
</dbReference>
<evidence type="ECO:0000313" key="1">
    <source>
        <dbReference type="EMBL" id="ACY17914.1"/>
    </source>
</evidence>
<name>D0LYP8_HALO1</name>
<protein>
    <recommendedName>
        <fullName evidence="3">DUF429 domain-containing protein</fullName>
    </recommendedName>
</protein>
<gene>
    <name evidence="1" type="ordered locus">Hoch_5431</name>
</gene>
<sequence length="296" mass="32478">MERPFSTFIGIDLGGARGKTTAVAKLALAPRGETGVAVQEVQTRHNGVEPWHDAVLVSYLREQPSRAALAINAPLTVPACVRCVLAECPGKETCAVPAVQWLYSEGQALAEEAFASDYDRIAAIPSASAYHGFSSGRALKTKPRVEPYLHRAAEVALHYQRGVLPRDALGLGTGPIAARGVHLRRLLASHGYTLHEDLLEVSSRATVHALFDADKARGYKRDADPWQTRADIVEQLGDLYFAPSSRLSKEEVLRNDHCFEALLSAYTAYLWARDGWRLPPGVFDDDGWIWVPPERA</sequence>
<organism evidence="1 2">
    <name type="scientific">Haliangium ochraceum (strain DSM 14365 / JCM 11303 / SMP-2)</name>
    <dbReference type="NCBI Taxonomy" id="502025"/>
    <lineage>
        <taxon>Bacteria</taxon>
        <taxon>Pseudomonadati</taxon>
        <taxon>Myxococcota</taxon>
        <taxon>Polyangia</taxon>
        <taxon>Haliangiales</taxon>
        <taxon>Kofleriaceae</taxon>
        <taxon>Haliangium</taxon>
    </lineage>
</organism>